<dbReference type="RefSeq" id="WP_117152321.1">
    <property type="nucleotide sequence ID" value="NZ_BMLG01000001.1"/>
</dbReference>
<name>A0A917WS00_9BACI</name>
<gene>
    <name evidence="3" type="ORF">GCM10011351_06850</name>
</gene>
<dbReference type="OrthoDB" id="463882at2"/>
<keyword evidence="2" id="KW-0732">Signal</keyword>
<keyword evidence="4" id="KW-1185">Reference proteome</keyword>
<reference evidence="3" key="2">
    <citation type="submission" date="2020-09" db="EMBL/GenBank/DDBJ databases">
        <authorList>
            <person name="Sun Q."/>
            <person name="Zhou Y."/>
        </authorList>
    </citation>
    <scope>NUCLEOTIDE SEQUENCE</scope>
    <source>
        <strain evidence="3">CGMCC 1.6333</strain>
    </source>
</reference>
<comment type="caution">
    <text evidence="3">The sequence shown here is derived from an EMBL/GenBank/DDBJ whole genome shotgun (WGS) entry which is preliminary data.</text>
</comment>
<feature type="compositionally biased region" description="Basic and acidic residues" evidence="1">
    <location>
        <begin position="71"/>
        <end position="83"/>
    </location>
</feature>
<dbReference type="Proteomes" id="UP000618460">
    <property type="component" value="Unassembled WGS sequence"/>
</dbReference>
<sequence>MLNKFLYLLLISFSFSLLVACGTPNNTEDDQVNENNTEDVSDAGNEPEEEQELNDKNETDLEEDVDESDEEKQQTTDLEESKEGTLMIEGLEEQVTLNLFQHEALAFSTYVPEDMIAKYDQGFFNVYANFNDNKNENARLFITNQEEAEITAYLEGLGFNLSSVDTPAYDFSEKELSLEKEGFLGRVAFFKKHEKPYALAYYYPAEYGDGFSGRASIVVGEIVWHEKSN</sequence>
<evidence type="ECO:0000256" key="2">
    <source>
        <dbReference type="SAM" id="SignalP"/>
    </source>
</evidence>
<feature type="region of interest" description="Disordered" evidence="1">
    <location>
        <begin position="24"/>
        <end position="85"/>
    </location>
</feature>
<feature type="signal peptide" evidence="2">
    <location>
        <begin position="1"/>
        <end position="20"/>
    </location>
</feature>
<evidence type="ECO:0000256" key="1">
    <source>
        <dbReference type="SAM" id="MobiDB-lite"/>
    </source>
</evidence>
<feature type="compositionally biased region" description="Acidic residues" evidence="1">
    <location>
        <begin position="27"/>
        <end position="52"/>
    </location>
</feature>
<feature type="compositionally biased region" description="Acidic residues" evidence="1">
    <location>
        <begin position="60"/>
        <end position="70"/>
    </location>
</feature>
<dbReference type="PROSITE" id="PS51257">
    <property type="entry name" value="PROKAR_LIPOPROTEIN"/>
    <property type="match status" value="1"/>
</dbReference>
<proteinExistence type="predicted"/>
<protein>
    <submittedName>
        <fullName evidence="3">Uncharacterized protein</fullName>
    </submittedName>
</protein>
<evidence type="ECO:0000313" key="4">
    <source>
        <dbReference type="Proteomes" id="UP000618460"/>
    </source>
</evidence>
<organism evidence="3 4">
    <name type="scientific">Paraliobacillus quinghaiensis</name>
    <dbReference type="NCBI Taxonomy" id="470815"/>
    <lineage>
        <taxon>Bacteria</taxon>
        <taxon>Bacillati</taxon>
        <taxon>Bacillota</taxon>
        <taxon>Bacilli</taxon>
        <taxon>Bacillales</taxon>
        <taxon>Bacillaceae</taxon>
        <taxon>Paraliobacillus</taxon>
    </lineage>
</organism>
<reference evidence="3" key="1">
    <citation type="journal article" date="2014" name="Int. J. Syst. Evol. Microbiol.">
        <title>Complete genome sequence of Corynebacterium casei LMG S-19264T (=DSM 44701T), isolated from a smear-ripened cheese.</title>
        <authorList>
            <consortium name="US DOE Joint Genome Institute (JGI-PGF)"/>
            <person name="Walter F."/>
            <person name="Albersmeier A."/>
            <person name="Kalinowski J."/>
            <person name="Ruckert C."/>
        </authorList>
    </citation>
    <scope>NUCLEOTIDE SEQUENCE</scope>
    <source>
        <strain evidence="3">CGMCC 1.6333</strain>
    </source>
</reference>
<feature type="chain" id="PRO_5038692505" evidence="2">
    <location>
        <begin position="21"/>
        <end position="229"/>
    </location>
</feature>
<dbReference type="AlphaFoldDB" id="A0A917WS00"/>
<evidence type="ECO:0000313" key="3">
    <source>
        <dbReference type="EMBL" id="GGM23693.1"/>
    </source>
</evidence>
<accession>A0A917WS00</accession>
<dbReference type="EMBL" id="BMLG01000001">
    <property type="protein sequence ID" value="GGM23693.1"/>
    <property type="molecule type" value="Genomic_DNA"/>
</dbReference>